<dbReference type="AlphaFoldDB" id="A0A7W8DLX1"/>
<accession>A0A7W8DLX1</accession>
<evidence type="ECO:0000313" key="2">
    <source>
        <dbReference type="EMBL" id="MBB5034773.1"/>
    </source>
</evidence>
<keyword evidence="1" id="KW-0472">Membrane</keyword>
<protein>
    <recommendedName>
        <fullName evidence="4">Tetratricopeptide repeat protein</fullName>
    </recommendedName>
</protein>
<sequence>MRRGVSPSSCVTDVLPAWMTRWGDFSRRVIFSIFPNCLPPVMQMKKCRSSASAERRPRPRSSWMSLILMSGFLLSAAIWLGGRPALRWWRSRQAGEFLAAARSQMEREEWGETARWMREAFERAPDDPEVVRAIADFQIRTHAHPSDVIQTLQRLSSTRDTAHEDSIKLMRAQVDLGSYEAAHKTLAQLPETVRSNSAEAAEAEAYLLKMERRDSEADARLRVALNAGSDDVETSLKLAILDLKQPHPEIRERGRKRLWRMAREGGAYAVEAIGILSADPLLSAGEGERLLEIVEGVKHADKQALRYAVLAALVRLRPEERDAILNRETATVADKEESQRLAFACWLSSLNEHKRLLAFLPAELKWKEMSADMARLKLEALAQAGRWDELHAALDHDLEKILGAVSFNLWLARSLAAQGGDVSRVQQHLNLAFSATDRGQDSQAAVQVAEAAEKLGAQDLAAAFYRAMAALASSPQFRIALLEKAYALHLDAHDTHGMLLMATEVAGLTPGNQANAFRADYLALLAGESMELVASRIAAMQTSADAAFYPRLLLLRAMVAFRLHNRVQDLEALKKLRDQPWEPGPRAVLAAMLATRGDTAAGFQIAEKISTALLLPEEKKFLALAR</sequence>
<keyword evidence="1" id="KW-0812">Transmembrane</keyword>
<gene>
    <name evidence="2" type="ORF">HNQ65_004381</name>
</gene>
<proteinExistence type="predicted"/>
<dbReference type="EMBL" id="JACHIG010000011">
    <property type="protein sequence ID" value="MBB5034773.1"/>
    <property type="molecule type" value="Genomic_DNA"/>
</dbReference>
<dbReference type="Proteomes" id="UP000590740">
    <property type="component" value="Unassembled WGS sequence"/>
</dbReference>
<name>A0A7W8DLX1_9BACT</name>
<evidence type="ECO:0000313" key="3">
    <source>
        <dbReference type="Proteomes" id="UP000590740"/>
    </source>
</evidence>
<feature type="transmembrane region" description="Helical" evidence="1">
    <location>
        <begin position="63"/>
        <end position="82"/>
    </location>
</feature>
<reference evidence="2 3" key="1">
    <citation type="submission" date="2020-08" db="EMBL/GenBank/DDBJ databases">
        <title>Genomic Encyclopedia of Type Strains, Phase IV (KMG-IV): sequencing the most valuable type-strain genomes for metagenomic binning, comparative biology and taxonomic classification.</title>
        <authorList>
            <person name="Goeker M."/>
        </authorList>
    </citation>
    <scope>NUCLEOTIDE SEQUENCE [LARGE SCALE GENOMIC DNA]</scope>
    <source>
        <strain evidence="2 3">DSM 12252</strain>
    </source>
</reference>
<keyword evidence="3" id="KW-1185">Reference proteome</keyword>
<evidence type="ECO:0008006" key="4">
    <source>
        <dbReference type="Google" id="ProtNLM"/>
    </source>
</evidence>
<organism evidence="2 3">
    <name type="scientific">Prosthecobacter vanneervenii</name>
    <dbReference type="NCBI Taxonomy" id="48466"/>
    <lineage>
        <taxon>Bacteria</taxon>
        <taxon>Pseudomonadati</taxon>
        <taxon>Verrucomicrobiota</taxon>
        <taxon>Verrucomicrobiia</taxon>
        <taxon>Verrucomicrobiales</taxon>
        <taxon>Verrucomicrobiaceae</taxon>
        <taxon>Prosthecobacter</taxon>
    </lineage>
</organism>
<dbReference type="RefSeq" id="WP_184342886.1">
    <property type="nucleotide sequence ID" value="NZ_JACHIG010000011.1"/>
</dbReference>
<evidence type="ECO:0000256" key="1">
    <source>
        <dbReference type="SAM" id="Phobius"/>
    </source>
</evidence>
<keyword evidence="1" id="KW-1133">Transmembrane helix</keyword>
<comment type="caution">
    <text evidence="2">The sequence shown here is derived from an EMBL/GenBank/DDBJ whole genome shotgun (WGS) entry which is preliminary data.</text>
</comment>